<evidence type="ECO:0000313" key="3">
    <source>
        <dbReference type="Proteomes" id="UP001497482"/>
    </source>
</evidence>
<protein>
    <submittedName>
        <fullName evidence="2">Uncharacterized protein</fullName>
    </submittedName>
</protein>
<organism evidence="2 3">
    <name type="scientific">Knipowitschia caucasica</name>
    <name type="common">Caucasian dwarf goby</name>
    <name type="synonym">Pomatoschistus caucasicus</name>
    <dbReference type="NCBI Taxonomy" id="637954"/>
    <lineage>
        <taxon>Eukaryota</taxon>
        <taxon>Metazoa</taxon>
        <taxon>Chordata</taxon>
        <taxon>Craniata</taxon>
        <taxon>Vertebrata</taxon>
        <taxon>Euteleostomi</taxon>
        <taxon>Actinopterygii</taxon>
        <taxon>Neopterygii</taxon>
        <taxon>Teleostei</taxon>
        <taxon>Neoteleostei</taxon>
        <taxon>Acanthomorphata</taxon>
        <taxon>Gobiaria</taxon>
        <taxon>Gobiiformes</taxon>
        <taxon>Gobioidei</taxon>
        <taxon>Gobiidae</taxon>
        <taxon>Gobiinae</taxon>
        <taxon>Knipowitschia</taxon>
    </lineage>
</organism>
<accession>A0AAV2KJ60</accession>
<proteinExistence type="predicted"/>
<keyword evidence="3" id="KW-1185">Reference proteome</keyword>
<name>A0AAV2KJ60_KNICA</name>
<dbReference type="EMBL" id="OZ035841">
    <property type="protein sequence ID" value="CAL1590068.1"/>
    <property type="molecule type" value="Genomic_DNA"/>
</dbReference>
<evidence type="ECO:0000256" key="1">
    <source>
        <dbReference type="SAM" id="MobiDB-lite"/>
    </source>
</evidence>
<gene>
    <name evidence="2" type="ORF">KC01_LOCUS19636</name>
</gene>
<sequence>MGRQALKTSREWQQQHSDEHGEARTSTEKHGDAWRQEQATKEDHERDTSSTKEANREAIYMQRRGSYPACARSTARGPQRQLETAIRGEERGRRGTGTYHEATYTQRRGSYPACAKRCPPFALGTSDVDLPLARFSLSHWGTIPPEPPHQRFLGFN</sequence>
<feature type="region of interest" description="Disordered" evidence="1">
    <location>
        <begin position="1"/>
        <end position="81"/>
    </location>
</feature>
<feature type="compositionally biased region" description="Basic and acidic residues" evidence="1">
    <location>
        <begin position="16"/>
        <end position="56"/>
    </location>
</feature>
<evidence type="ECO:0000313" key="2">
    <source>
        <dbReference type="EMBL" id="CAL1590068.1"/>
    </source>
</evidence>
<dbReference type="AlphaFoldDB" id="A0AAV2KJ60"/>
<dbReference type="Proteomes" id="UP001497482">
    <property type="component" value="Chromosome 19"/>
</dbReference>
<reference evidence="2 3" key="1">
    <citation type="submission" date="2024-04" db="EMBL/GenBank/DDBJ databases">
        <authorList>
            <person name="Waldvogel A.-M."/>
            <person name="Schoenle A."/>
        </authorList>
    </citation>
    <scope>NUCLEOTIDE SEQUENCE [LARGE SCALE GENOMIC DNA]</scope>
</reference>